<dbReference type="InterPro" id="IPR003838">
    <property type="entry name" value="ABC3_permease_C"/>
</dbReference>
<evidence type="ECO:0000256" key="5">
    <source>
        <dbReference type="ARBA" id="ARBA00023136"/>
    </source>
</evidence>
<evidence type="ECO:0000313" key="11">
    <source>
        <dbReference type="Proteomes" id="UP000247696"/>
    </source>
</evidence>
<dbReference type="RefSeq" id="WP_349644093.1">
    <property type="nucleotide sequence ID" value="NZ_CP024988.1"/>
</dbReference>
<dbReference type="GO" id="GO:0005886">
    <property type="term" value="C:plasma membrane"/>
    <property type="evidence" value="ECO:0007669"/>
    <property type="project" value="UniProtKB-SubCell"/>
</dbReference>
<proteinExistence type="inferred from homology"/>
<dbReference type="Pfam" id="PF02687">
    <property type="entry name" value="FtsX"/>
    <property type="match status" value="2"/>
</dbReference>
<feature type="transmembrane region" description="Helical" evidence="7">
    <location>
        <begin position="20"/>
        <end position="42"/>
    </location>
</feature>
<evidence type="ECO:0000256" key="6">
    <source>
        <dbReference type="ARBA" id="ARBA00038076"/>
    </source>
</evidence>
<dbReference type="EMBL" id="CP024988">
    <property type="protein sequence ID" value="AWT24978.1"/>
    <property type="molecule type" value="Genomic_DNA"/>
</dbReference>
<feature type="transmembrane region" description="Helical" evidence="7">
    <location>
        <begin position="283"/>
        <end position="309"/>
    </location>
</feature>
<reference evidence="11" key="1">
    <citation type="submission" date="2017-11" db="EMBL/GenBank/DDBJ databases">
        <title>Otitis media/interna in a cat caused by the recently described species Corynebacterium provencense.</title>
        <authorList>
            <person name="Kittl S."/>
            <person name="Brodard I."/>
            <person name="Rychener L."/>
            <person name="Jores J."/>
            <person name="Roosje P."/>
            <person name="Gobeli Brawand S."/>
        </authorList>
    </citation>
    <scope>NUCLEOTIDE SEQUENCE [LARGE SCALE GENOMIC DNA]</scope>
    <source>
        <strain evidence="11">17KM38</strain>
    </source>
</reference>
<keyword evidence="11" id="KW-1185">Reference proteome</keyword>
<gene>
    <name evidence="10" type="primary">ytrF_1</name>
    <name evidence="10" type="ORF">Csp1_01500</name>
</gene>
<dbReference type="KEGG" id="cpre:Csp1_01500"/>
<feature type="domain" description="ABC3 transporter permease C-terminal" evidence="8">
    <location>
        <begin position="761"/>
        <end position="878"/>
    </location>
</feature>
<feature type="transmembrane region" description="Helical" evidence="7">
    <location>
        <begin position="330"/>
        <end position="354"/>
    </location>
</feature>
<evidence type="ECO:0000259" key="8">
    <source>
        <dbReference type="Pfam" id="PF02687"/>
    </source>
</evidence>
<protein>
    <submittedName>
        <fullName evidence="10">ABC transporter permease YtrF</fullName>
    </submittedName>
</protein>
<feature type="transmembrane region" description="Helical" evidence="7">
    <location>
        <begin position="853"/>
        <end position="871"/>
    </location>
</feature>
<dbReference type="InterPro" id="IPR025857">
    <property type="entry name" value="MacB_PCD"/>
</dbReference>
<dbReference type="PANTHER" id="PTHR30572:SF4">
    <property type="entry name" value="ABC TRANSPORTER PERMEASE YTRF"/>
    <property type="match status" value="1"/>
</dbReference>
<feature type="transmembrane region" description="Helical" evidence="7">
    <location>
        <begin position="427"/>
        <end position="446"/>
    </location>
</feature>
<dbReference type="PANTHER" id="PTHR30572">
    <property type="entry name" value="MEMBRANE COMPONENT OF TRANSPORTER-RELATED"/>
    <property type="match status" value="1"/>
</dbReference>
<evidence type="ECO:0000256" key="2">
    <source>
        <dbReference type="ARBA" id="ARBA00022475"/>
    </source>
</evidence>
<dbReference type="AlphaFoldDB" id="A0A2Z3YMC0"/>
<evidence type="ECO:0000313" key="10">
    <source>
        <dbReference type="EMBL" id="AWT24978.1"/>
    </source>
</evidence>
<name>A0A2Z3YMC0_9CORY</name>
<keyword evidence="4 7" id="KW-1133">Transmembrane helix</keyword>
<feature type="transmembrane region" description="Helical" evidence="7">
    <location>
        <begin position="374"/>
        <end position="398"/>
    </location>
</feature>
<feature type="transmembrane region" description="Helical" evidence="7">
    <location>
        <begin position="758"/>
        <end position="783"/>
    </location>
</feature>
<keyword evidence="5 7" id="KW-0472">Membrane</keyword>
<dbReference type="Proteomes" id="UP000247696">
    <property type="component" value="Chromosome"/>
</dbReference>
<accession>A0A2Z3YMC0</accession>
<feature type="transmembrane region" description="Helical" evidence="7">
    <location>
        <begin position="813"/>
        <end position="833"/>
    </location>
</feature>
<comment type="similarity">
    <text evidence="6">Belongs to the ABC-4 integral membrane protein family.</text>
</comment>
<evidence type="ECO:0000256" key="3">
    <source>
        <dbReference type="ARBA" id="ARBA00022692"/>
    </source>
</evidence>
<organism evidence="10 11">
    <name type="scientific">Corynebacterium provencense</name>
    <dbReference type="NCBI Taxonomy" id="1737425"/>
    <lineage>
        <taxon>Bacteria</taxon>
        <taxon>Bacillati</taxon>
        <taxon>Actinomycetota</taxon>
        <taxon>Actinomycetes</taxon>
        <taxon>Mycobacteriales</taxon>
        <taxon>Corynebacteriaceae</taxon>
        <taxon>Corynebacterium</taxon>
    </lineage>
</organism>
<evidence type="ECO:0000256" key="7">
    <source>
        <dbReference type="SAM" id="Phobius"/>
    </source>
</evidence>
<keyword evidence="3 7" id="KW-0812">Transmembrane</keyword>
<dbReference type="GO" id="GO:0022857">
    <property type="term" value="F:transmembrane transporter activity"/>
    <property type="evidence" value="ECO:0007669"/>
    <property type="project" value="TreeGrafter"/>
</dbReference>
<keyword evidence="2" id="KW-1003">Cell membrane</keyword>
<dbReference type="STRING" id="1737425.GCA_900049755_01285"/>
<dbReference type="Pfam" id="PF12704">
    <property type="entry name" value="MacB_PCD"/>
    <property type="match status" value="1"/>
</dbReference>
<feature type="transmembrane region" description="Helical" evidence="7">
    <location>
        <begin position="515"/>
        <end position="535"/>
    </location>
</feature>
<dbReference type="InterPro" id="IPR050250">
    <property type="entry name" value="Macrolide_Exporter_MacB"/>
</dbReference>
<feature type="transmembrane region" description="Helical" evidence="7">
    <location>
        <begin position="458"/>
        <end position="477"/>
    </location>
</feature>
<evidence type="ECO:0000259" key="9">
    <source>
        <dbReference type="Pfam" id="PF12704"/>
    </source>
</evidence>
<evidence type="ECO:0000256" key="4">
    <source>
        <dbReference type="ARBA" id="ARBA00022989"/>
    </source>
</evidence>
<feature type="domain" description="ABC3 transporter permease C-terminal" evidence="8">
    <location>
        <begin position="287"/>
        <end position="403"/>
    </location>
</feature>
<sequence length="884" mass="89210">MSASSTMRRVSLRSLAGHKVRLVLTVLAVVLGTAFISGALMFTASLQKTFGTLTESTTRGIDVVVAPADNSGGGLPLDLGNTLAGVDGVARVNISTETTVVVSRDGSTLQTGGAPSFAMAWYPPDRQVGPSATVVEGTEPRGDGEVVVNSSAARDHGITVGDRLTVVDVGGVHDLTVSGIYDIDIDGGGFLGLMMEEPAYVSTFTDGRTASGFSLSAQPGVSQEQLAGEVSAALRTGTDTGAGTDTDTGADTGYGSAAQVKTGGQVAEEQAASVNDALSFVNYFLVAFGLVALVVGTFIIANTFSMIVAQRTREFALLRSLGVSSGQLTGSVVTEAVVVGILGSLLGVAAGAGLTKAIYAVIGSTGAGLPDTGLQVTAGSVVLPLVLGVFVTVVSAWAPARRAGAVRPVEAMRSGDQSTASSLRRRTVTGVGLLAAGVLACLGGVLSDGAGTGIRASLVGVGALCVLTGVFLVSPALSRLVVPVVGRVIGAPFGTVGRLASTSSSRNPRRTATTAFALTLGVALVAVFGMLGASMKASITGFVGETVKSDLVLYGPSDGSFPIPRQALDAARDTRGVTAVSGFGIAPVSVAGTGDAATVGNGGGTGFFDGDPTVTGNVTPVTGDVTLDRPGFIASAATAADHGWTVGGQVPLSATVPGTPERELGTVELLGTYQPNSLLGDLVVSWSALSPYVDEGAFGTGTFASPMLYAAFVDGDGNGEDLRQALEDAVDPFIVVQVLTPAEFAGQQAVFVDQMLNILYALLALAVIVAVLGIVNTLALNVIERRREIGMMRAVGVTRGQVRRMITLEAVQIALYGAVVGVVVGLALGWAFLRVLSGEGLDTIEVPWGQLGGMIVASAVIGVLAAVWPAAKASRTPPLEAVAD</sequence>
<comment type="subcellular location">
    <subcellularLocation>
        <location evidence="1">Cell membrane</location>
        <topology evidence="1">Multi-pass membrane protein</topology>
    </subcellularLocation>
</comment>
<feature type="domain" description="MacB-like periplasmic core" evidence="9">
    <location>
        <begin position="23"/>
        <end position="232"/>
    </location>
</feature>
<evidence type="ECO:0000256" key="1">
    <source>
        <dbReference type="ARBA" id="ARBA00004651"/>
    </source>
</evidence>